<dbReference type="EMBL" id="MU151062">
    <property type="protein sequence ID" value="KAF9453373.1"/>
    <property type="molecule type" value="Genomic_DNA"/>
</dbReference>
<proteinExistence type="predicted"/>
<sequence length="168" mass="18299">MARLSISLLSAPCAFGSNSLMRVSFFLRWTGAVFVFVCISWVETLPAGDGRCTPPSSRSAGPLLWYGKGTAETKALRLRPGFRIRGIGIGIGIGIGYVRCRTCWTHTNKLYPCALCSAHIKNASPVPRVLCVMLLALLLCLIFTPRSALRHDGDVSSDNWDVLPFLAL</sequence>
<evidence type="ECO:0000313" key="2">
    <source>
        <dbReference type="EMBL" id="KAF9453373.1"/>
    </source>
</evidence>
<evidence type="ECO:0000313" key="3">
    <source>
        <dbReference type="Proteomes" id="UP000807342"/>
    </source>
</evidence>
<keyword evidence="3" id="KW-1185">Reference proteome</keyword>
<comment type="caution">
    <text evidence="2">The sequence shown here is derived from an EMBL/GenBank/DDBJ whole genome shotgun (WGS) entry which is preliminary data.</text>
</comment>
<keyword evidence="1" id="KW-0472">Membrane</keyword>
<organism evidence="2 3">
    <name type="scientific">Macrolepiota fuliginosa MF-IS2</name>
    <dbReference type="NCBI Taxonomy" id="1400762"/>
    <lineage>
        <taxon>Eukaryota</taxon>
        <taxon>Fungi</taxon>
        <taxon>Dikarya</taxon>
        <taxon>Basidiomycota</taxon>
        <taxon>Agaricomycotina</taxon>
        <taxon>Agaricomycetes</taxon>
        <taxon>Agaricomycetidae</taxon>
        <taxon>Agaricales</taxon>
        <taxon>Agaricineae</taxon>
        <taxon>Agaricaceae</taxon>
        <taxon>Macrolepiota</taxon>
    </lineage>
</organism>
<dbReference type="AlphaFoldDB" id="A0A9P5XM59"/>
<protein>
    <submittedName>
        <fullName evidence="2">Uncharacterized protein</fullName>
    </submittedName>
</protein>
<feature type="transmembrane region" description="Helical" evidence="1">
    <location>
        <begin position="26"/>
        <end position="42"/>
    </location>
</feature>
<reference evidence="2" key="1">
    <citation type="submission" date="2020-11" db="EMBL/GenBank/DDBJ databases">
        <authorList>
            <consortium name="DOE Joint Genome Institute"/>
            <person name="Ahrendt S."/>
            <person name="Riley R."/>
            <person name="Andreopoulos W."/>
            <person name="Labutti K."/>
            <person name="Pangilinan J."/>
            <person name="Ruiz-Duenas F.J."/>
            <person name="Barrasa J.M."/>
            <person name="Sanchez-Garcia M."/>
            <person name="Camarero S."/>
            <person name="Miyauchi S."/>
            <person name="Serrano A."/>
            <person name="Linde D."/>
            <person name="Babiker R."/>
            <person name="Drula E."/>
            <person name="Ayuso-Fernandez I."/>
            <person name="Pacheco R."/>
            <person name="Padilla G."/>
            <person name="Ferreira P."/>
            <person name="Barriuso J."/>
            <person name="Kellner H."/>
            <person name="Castanera R."/>
            <person name="Alfaro M."/>
            <person name="Ramirez L."/>
            <person name="Pisabarro A.G."/>
            <person name="Kuo A."/>
            <person name="Tritt A."/>
            <person name="Lipzen A."/>
            <person name="He G."/>
            <person name="Yan M."/>
            <person name="Ng V."/>
            <person name="Cullen D."/>
            <person name="Martin F."/>
            <person name="Rosso M.-N."/>
            <person name="Henrissat B."/>
            <person name="Hibbett D."/>
            <person name="Martinez A.T."/>
            <person name="Grigoriev I.V."/>
        </authorList>
    </citation>
    <scope>NUCLEOTIDE SEQUENCE</scope>
    <source>
        <strain evidence="2">MF-IS2</strain>
    </source>
</reference>
<accession>A0A9P5XM59</accession>
<evidence type="ECO:0000256" key="1">
    <source>
        <dbReference type="SAM" id="Phobius"/>
    </source>
</evidence>
<keyword evidence="1" id="KW-1133">Transmembrane helix</keyword>
<feature type="transmembrane region" description="Helical" evidence="1">
    <location>
        <begin position="129"/>
        <end position="149"/>
    </location>
</feature>
<gene>
    <name evidence="2" type="ORF">P691DRAFT_63521</name>
</gene>
<keyword evidence="1" id="KW-0812">Transmembrane</keyword>
<name>A0A9P5XM59_9AGAR</name>
<dbReference type="Proteomes" id="UP000807342">
    <property type="component" value="Unassembled WGS sequence"/>
</dbReference>